<dbReference type="GO" id="GO:0016829">
    <property type="term" value="F:lyase activity"/>
    <property type="evidence" value="ECO:0007669"/>
    <property type="project" value="UniProtKB-KW"/>
</dbReference>
<dbReference type="PANTHER" id="PTHR13522">
    <property type="entry name" value="U6 SNRNA PHOSPHODIESTERASE 1"/>
    <property type="match status" value="1"/>
</dbReference>
<comment type="catalytic activity">
    <reaction evidence="5">
        <text>a 3'-end uridylyl-uridine-RNA = a 3'-end 2',3'-cyclophospho-uridine-RNA + uridine</text>
        <dbReference type="Rhea" id="RHEA:46052"/>
        <dbReference type="Rhea" id="RHEA-COMP:17384"/>
        <dbReference type="Rhea" id="RHEA-COMP:17385"/>
        <dbReference type="ChEBI" id="CHEBI:16704"/>
        <dbReference type="ChEBI" id="CHEBI:85643"/>
        <dbReference type="ChEBI" id="CHEBI:85644"/>
    </reaction>
    <physiologicalReaction direction="left-to-right" evidence="5">
        <dbReference type="Rhea" id="RHEA:46053"/>
    </physiologicalReaction>
</comment>
<evidence type="ECO:0000256" key="1">
    <source>
        <dbReference type="ARBA" id="ARBA00022722"/>
    </source>
</evidence>
<comment type="subcellular location">
    <subcellularLocation>
        <location evidence="6">Nucleus</location>
    </subcellularLocation>
</comment>
<evidence type="ECO:0000313" key="9">
    <source>
        <dbReference type="RefSeq" id="XP_015518757.1"/>
    </source>
</evidence>
<keyword evidence="1 6" id="KW-0540">Nuclease</keyword>
<dbReference type="PANTHER" id="PTHR13522:SF3">
    <property type="entry name" value="U6 SNRNA PHOSPHODIESTERASE 1"/>
    <property type="match status" value="1"/>
</dbReference>
<dbReference type="HAMAP" id="MF_03040">
    <property type="entry name" value="USB1"/>
    <property type="match status" value="1"/>
</dbReference>
<proteinExistence type="inferred from homology"/>
<feature type="region of interest" description="Disordered" evidence="7">
    <location>
        <begin position="1"/>
        <end position="36"/>
    </location>
</feature>
<evidence type="ECO:0000313" key="10">
    <source>
        <dbReference type="RefSeq" id="XP_015518767.1"/>
    </source>
</evidence>
<dbReference type="RefSeq" id="XP_015518757.1">
    <property type="nucleotide sequence ID" value="XM_015663271.1"/>
</dbReference>
<evidence type="ECO:0000256" key="7">
    <source>
        <dbReference type="SAM" id="MobiDB-lite"/>
    </source>
</evidence>
<feature type="active site" description="Proton donor/acceptor" evidence="6">
    <location>
        <position position="206"/>
    </location>
</feature>
<name>A0A6J0BWZ5_NEOLC</name>
<comment type="function">
    <text evidence="6">Phosphodiesterase responsible for the U6 snRNA 3' end processing. Acts as an exoribonuclease (RNase) responsible for trimming the poly(U) tract of the last nucleotides in the pre-U6 snRNA molecule, leading to the formation of mature U6 snRNA.</text>
</comment>
<evidence type="ECO:0000313" key="8">
    <source>
        <dbReference type="Proteomes" id="UP000829291"/>
    </source>
</evidence>
<dbReference type="GO" id="GO:1990838">
    <property type="term" value="F:poly(U)-specific exoribonuclease activity, producing 3' uridine cyclic phosphate ends"/>
    <property type="evidence" value="ECO:0007669"/>
    <property type="project" value="UniProtKB-UniRule"/>
</dbReference>
<dbReference type="GO" id="GO:0005634">
    <property type="term" value="C:nucleus"/>
    <property type="evidence" value="ECO:0007669"/>
    <property type="project" value="UniProtKB-SubCell"/>
</dbReference>
<dbReference type="OrthoDB" id="49151at2759"/>
<keyword evidence="8" id="KW-1185">Reference proteome</keyword>
<feature type="compositionally biased region" description="Basic and acidic residues" evidence="7">
    <location>
        <begin position="55"/>
        <end position="71"/>
    </location>
</feature>
<dbReference type="GeneID" id="107223562"/>
<sequence length="262" mass="30576">MAGLDMIRSYLSESEDSDTQDDSKINRDKISSSPKNLLQRFSVPESILSLKGTKHHEDVHDDPSQHDGRTRTFKHERGNWATLVYINYPDYSPICSWLRELPQQIGIKEVLNFFTEFHLSLTRCLVLKFHWIESFVDSLQKLCQSTGEILVEFRDLKVYCNEERTRTFLGLRCEDRNKILKQFVINIDKILAEYQLPSFYEDASFHVSILWCLGDVKEKLNASLPALNESWNSICAEHFLHSFEVSKINCKIGNKMYTFPLK</sequence>
<dbReference type="KEGG" id="nlo:107223562"/>
<dbReference type="GO" id="GO:0034477">
    <property type="term" value="P:U6 snRNA 3'-end processing"/>
    <property type="evidence" value="ECO:0007669"/>
    <property type="project" value="UniProtKB-UniRule"/>
</dbReference>
<dbReference type="RefSeq" id="XP_015518767.1">
    <property type="nucleotide sequence ID" value="XM_015663281.1"/>
</dbReference>
<dbReference type="Pfam" id="PF09749">
    <property type="entry name" value="HVSL"/>
    <property type="match status" value="1"/>
</dbReference>
<evidence type="ECO:0000256" key="4">
    <source>
        <dbReference type="ARBA" id="ARBA00023242"/>
    </source>
</evidence>
<evidence type="ECO:0000256" key="3">
    <source>
        <dbReference type="ARBA" id="ARBA00023239"/>
    </source>
</evidence>
<reference evidence="9 10" key="1">
    <citation type="submission" date="2025-04" db="UniProtKB">
        <authorList>
            <consortium name="RefSeq"/>
        </authorList>
    </citation>
    <scope>IDENTIFICATION</scope>
    <source>
        <tissue evidence="9 10">Whole body</tissue>
    </source>
</reference>
<evidence type="ECO:0000256" key="5">
    <source>
        <dbReference type="ARBA" id="ARBA00029300"/>
    </source>
</evidence>
<keyword evidence="3" id="KW-0456">Lyase</keyword>
<dbReference type="Proteomes" id="UP000829291">
    <property type="component" value="Chromosome 1"/>
</dbReference>
<keyword evidence="4 6" id="KW-0539">Nucleus</keyword>
<feature type="active site" description="Proton donor/acceptor" evidence="6">
    <location>
        <position position="118"/>
    </location>
</feature>
<evidence type="ECO:0000256" key="2">
    <source>
        <dbReference type="ARBA" id="ARBA00022801"/>
    </source>
</evidence>
<comment type="similarity">
    <text evidence="6">Belongs to the 2H phosphoesterase superfamily. USB1 family.</text>
</comment>
<keyword evidence="2 6" id="KW-0378">Hydrolase</keyword>
<feature type="compositionally biased region" description="Basic and acidic residues" evidence="7">
    <location>
        <begin position="21"/>
        <end position="30"/>
    </location>
</feature>
<dbReference type="EC" id="3.1.4.-" evidence="6"/>
<accession>A0A6J0BWZ5</accession>
<protein>
    <recommendedName>
        <fullName evidence="6">U6 snRNA phosphodiesterase</fullName>
        <ecNumber evidence="6">3.1.4.-</ecNumber>
    </recommendedName>
</protein>
<gene>
    <name evidence="9 10" type="primary">LOC107223562</name>
</gene>
<dbReference type="AlphaFoldDB" id="A0A6J0BWZ5"/>
<feature type="region of interest" description="Disordered" evidence="7">
    <location>
        <begin position="51"/>
        <end position="71"/>
    </location>
</feature>
<dbReference type="InterPro" id="IPR027521">
    <property type="entry name" value="Usb1"/>
</dbReference>
<dbReference type="Gene3D" id="3.90.1140.10">
    <property type="entry name" value="Cyclic phosphodiesterase"/>
    <property type="match status" value="1"/>
</dbReference>
<organism evidence="8 9">
    <name type="scientific">Neodiprion lecontei</name>
    <name type="common">Redheaded pine sawfly</name>
    <dbReference type="NCBI Taxonomy" id="441921"/>
    <lineage>
        <taxon>Eukaryota</taxon>
        <taxon>Metazoa</taxon>
        <taxon>Ecdysozoa</taxon>
        <taxon>Arthropoda</taxon>
        <taxon>Hexapoda</taxon>
        <taxon>Insecta</taxon>
        <taxon>Pterygota</taxon>
        <taxon>Neoptera</taxon>
        <taxon>Endopterygota</taxon>
        <taxon>Hymenoptera</taxon>
        <taxon>Tenthredinoidea</taxon>
        <taxon>Diprionidae</taxon>
        <taxon>Diprioninae</taxon>
        <taxon>Neodiprion</taxon>
    </lineage>
</organism>
<evidence type="ECO:0000256" key="6">
    <source>
        <dbReference type="HAMAP-Rule" id="MF_03040"/>
    </source>
</evidence>